<dbReference type="EC" id="5.2.1.8" evidence="2"/>
<evidence type="ECO:0000256" key="3">
    <source>
        <dbReference type="ARBA" id="ARBA00022729"/>
    </source>
</evidence>
<keyword evidence="5" id="KW-0413">Isomerase</keyword>
<name>A0A0G1C8M7_9BACT</name>
<dbReference type="PATRIC" id="fig|1618659.3.peg.912"/>
<feature type="transmembrane region" description="Helical" evidence="6">
    <location>
        <begin position="21"/>
        <end position="38"/>
    </location>
</feature>
<comment type="catalytic activity">
    <reaction evidence="1">
        <text>[protein]-peptidylproline (omega=180) = [protein]-peptidylproline (omega=0)</text>
        <dbReference type="Rhea" id="RHEA:16237"/>
        <dbReference type="Rhea" id="RHEA-COMP:10747"/>
        <dbReference type="Rhea" id="RHEA-COMP:10748"/>
        <dbReference type="ChEBI" id="CHEBI:83833"/>
        <dbReference type="ChEBI" id="CHEBI:83834"/>
        <dbReference type="EC" id="5.2.1.8"/>
    </reaction>
</comment>
<gene>
    <name evidence="7" type="ORF">UV11_C0036G0005</name>
</gene>
<reference evidence="7" key="1">
    <citation type="journal article" date="2015" name="Nature">
        <title>rRNA introns, odd ribosomes, and small enigmatic genomes across a large radiation of phyla.</title>
        <authorList>
            <person name="Brown C.T."/>
            <person name="Hug L.A."/>
            <person name="Thomas B.C."/>
            <person name="Sharon I."/>
            <person name="Castelle C.J."/>
            <person name="Singh A."/>
            <person name="Wilkins M.J."/>
            <person name="Williams K.H."/>
            <person name="Banfield J.F."/>
        </authorList>
    </citation>
    <scope>NUCLEOTIDE SEQUENCE [LARGE SCALE GENOMIC DNA]</scope>
</reference>
<evidence type="ECO:0000256" key="5">
    <source>
        <dbReference type="ARBA" id="ARBA00023235"/>
    </source>
</evidence>
<accession>A0A0G1C8M7</accession>
<dbReference type="InterPro" id="IPR050245">
    <property type="entry name" value="PrsA_foldase"/>
</dbReference>
<keyword evidence="6" id="KW-1133">Transmembrane helix</keyword>
<dbReference type="InterPro" id="IPR027304">
    <property type="entry name" value="Trigger_fact/SurA_dom_sf"/>
</dbReference>
<dbReference type="EMBL" id="LCDF01000036">
    <property type="protein sequence ID" value="KKS45983.1"/>
    <property type="molecule type" value="Genomic_DNA"/>
</dbReference>
<organism evidence="7 8">
    <name type="scientific">Candidatus Giovannonibacteria bacterium GW2011_GWF2_42_19</name>
    <dbReference type="NCBI Taxonomy" id="1618659"/>
    <lineage>
        <taxon>Bacteria</taxon>
        <taxon>Candidatus Giovannoniibacteriota</taxon>
    </lineage>
</organism>
<evidence type="ECO:0000256" key="4">
    <source>
        <dbReference type="ARBA" id="ARBA00023110"/>
    </source>
</evidence>
<dbReference type="Gene3D" id="1.10.4030.10">
    <property type="entry name" value="Porin chaperone SurA, peptide-binding domain"/>
    <property type="match status" value="1"/>
</dbReference>
<dbReference type="GO" id="GO:0003755">
    <property type="term" value="F:peptidyl-prolyl cis-trans isomerase activity"/>
    <property type="evidence" value="ECO:0007669"/>
    <property type="project" value="UniProtKB-KW"/>
</dbReference>
<evidence type="ECO:0000256" key="6">
    <source>
        <dbReference type="SAM" id="Phobius"/>
    </source>
</evidence>
<dbReference type="PANTHER" id="PTHR47245:SF1">
    <property type="entry name" value="FOLDASE PROTEIN PRSA"/>
    <property type="match status" value="1"/>
</dbReference>
<evidence type="ECO:0000256" key="2">
    <source>
        <dbReference type="ARBA" id="ARBA00013194"/>
    </source>
</evidence>
<dbReference type="Proteomes" id="UP000034036">
    <property type="component" value="Unassembled WGS sequence"/>
</dbReference>
<evidence type="ECO:0000313" key="7">
    <source>
        <dbReference type="EMBL" id="KKS45983.1"/>
    </source>
</evidence>
<protein>
    <recommendedName>
        <fullName evidence="2">peptidylprolyl isomerase</fullName>
        <ecNumber evidence="2">5.2.1.8</ecNumber>
    </recommendedName>
</protein>
<dbReference type="PANTHER" id="PTHR47245">
    <property type="entry name" value="PEPTIDYLPROLYL ISOMERASE"/>
    <property type="match status" value="1"/>
</dbReference>
<keyword evidence="6" id="KW-0812">Transmembrane</keyword>
<evidence type="ECO:0000313" key="8">
    <source>
        <dbReference type="Proteomes" id="UP000034036"/>
    </source>
</evidence>
<keyword evidence="3" id="KW-0732">Signal</keyword>
<evidence type="ECO:0000256" key="1">
    <source>
        <dbReference type="ARBA" id="ARBA00000971"/>
    </source>
</evidence>
<proteinExistence type="predicted"/>
<dbReference type="AlphaFoldDB" id="A0A0G1C8M7"/>
<dbReference type="STRING" id="1618659.UV11_C0036G0005"/>
<keyword evidence="6" id="KW-0472">Membrane</keyword>
<dbReference type="SUPFAM" id="SSF109998">
    <property type="entry name" value="Triger factor/SurA peptide-binding domain-like"/>
    <property type="match status" value="1"/>
</dbReference>
<keyword evidence="4" id="KW-0697">Rotamase</keyword>
<sequence length="207" mass="23226">MNEEQNLSVNTSRRFSISVKTVALVLIALAIGFALYYYRGLLVVATVNGNPISRLSVINELEGRSGKAALDSLIIKKLINDEFAAKNLSINEGDVDSKVKEIEDQLKVQGQTLESALSVEGMSVAALREQIRIQLKLEKLAEAEVNISDEDVNRYIEENKIPIEKEKEAEAKNQIKEQLRQQKLQEVIPTIIQNLKSQAKINYIVNY</sequence>
<comment type="caution">
    <text evidence="7">The sequence shown here is derived from an EMBL/GenBank/DDBJ whole genome shotgun (WGS) entry which is preliminary data.</text>
</comment>